<dbReference type="EMBL" id="CP015614">
    <property type="protein sequence ID" value="ANF54923.1"/>
    <property type="molecule type" value="Genomic_DNA"/>
</dbReference>
<proteinExistence type="predicted"/>
<dbReference type="KEGG" id="bne:DA69_09305"/>
<dbReference type="eggNOG" id="ENOG5032VMW">
    <property type="taxonomic scope" value="Bacteria"/>
</dbReference>
<evidence type="ECO:0000313" key="1">
    <source>
        <dbReference type="EMBL" id="ANF54923.1"/>
    </source>
</evidence>
<dbReference type="STRING" id="588932.DA69_09305"/>
<dbReference type="OrthoDB" id="7630914at2"/>
<sequence>MNIALSPRIVSRTLAAIVVLALAAGTATAAGQNSSDVYYERAFVRAAQDKCRLFEPRLTQALEAATLQARGAALRAGRPATELAATAGRAKARAEATACDDAELNRVKTRVRHAFAGWSRAARINFPGDKAVWSADRFESVRDGWRLFQDGATGASPVRFGLTGKAPQDARPAAVVSFVGKPRPYAARIVMRDAARSPRPWLGTDGLPPDGARRAVFAAGSDLAPRELLVSGARAGEVWRFPDSAAEALAALDPREPFLIEFLFRDDSVATARFEAGDFAAARAFLAMGPV</sequence>
<gene>
    <name evidence="1" type="ORF">DA69_09305</name>
</gene>
<dbReference type="AlphaFoldDB" id="A0A172Y6T2"/>
<dbReference type="RefSeq" id="WP_025978452.1">
    <property type="nucleotide sequence ID" value="NZ_CP015614.1"/>
</dbReference>
<reference evidence="1 2" key="1">
    <citation type="journal article" date="2014" name="Genome Announc.">
        <title>Genome Sequence of a Promising Hydrogen-Producing Facultative Anaerobic Bacterium, Brevundimonas naejangsanensis Strain B1.</title>
        <authorList>
            <person name="Su H."/>
            <person name="Zhang T."/>
            <person name="Bao M."/>
            <person name="Jiang Y."/>
            <person name="Wang Y."/>
            <person name="Tan T."/>
        </authorList>
    </citation>
    <scope>NUCLEOTIDE SEQUENCE [LARGE SCALE GENOMIC DNA]</scope>
    <source>
        <strain evidence="1 2">B1</strain>
    </source>
</reference>
<name>A0A172Y6T2_9CAUL</name>
<protein>
    <submittedName>
        <fullName evidence="1">Uncharacterized protein</fullName>
    </submittedName>
</protein>
<accession>A0A172Y6T2</accession>
<dbReference type="Proteomes" id="UP000077603">
    <property type="component" value="Chromosome"/>
</dbReference>
<evidence type="ECO:0000313" key="2">
    <source>
        <dbReference type="Proteomes" id="UP000077603"/>
    </source>
</evidence>
<keyword evidence="2" id="KW-1185">Reference proteome</keyword>
<organism evidence="1 2">
    <name type="scientific">Brevundimonas naejangsanensis</name>
    <dbReference type="NCBI Taxonomy" id="588932"/>
    <lineage>
        <taxon>Bacteria</taxon>
        <taxon>Pseudomonadati</taxon>
        <taxon>Pseudomonadota</taxon>
        <taxon>Alphaproteobacteria</taxon>
        <taxon>Caulobacterales</taxon>
        <taxon>Caulobacteraceae</taxon>
        <taxon>Brevundimonas</taxon>
    </lineage>
</organism>